<dbReference type="PANTHER" id="PTHR47698:SF2">
    <property type="entry name" value="FATTY-ACID-BINDING PROTEIN 3, CHLOROPLASTIC"/>
    <property type="match status" value="1"/>
</dbReference>
<proteinExistence type="predicted"/>
<dbReference type="Gene3D" id="3.50.70.10">
    <property type="match status" value="1"/>
</dbReference>
<protein>
    <recommendedName>
        <fullName evidence="1">Chalcone isomerase domain-containing protein</fullName>
    </recommendedName>
</protein>
<reference evidence="2" key="1">
    <citation type="submission" date="2021-01" db="EMBL/GenBank/DDBJ databases">
        <authorList>
            <person name="Corre E."/>
            <person name="Pelletier E."/>
            <person name="Niang G."/>
            <person name="Scheremetjew M."/>
            <person name="Finn R."/>
            <person name="Kale V."/>
            <person name="Holt S."/>
            <person name="Cochrane G."/>
            <person name="Meng A."/>
            <person name="Brown T."/>
            <person name="Cohen L."/>
        </authorList>
    </citation>
    <scope>NUCLEOTIDE SEQUENCE</scope>
    <source>
        <strain evidence="2">CCMP325</strain>
    </source>
</reference>
<dbReference type="InterPro" id="IPR036298">
    <property type="entry name" value="Chalcone_isomerase_sf"/>
</dbReference>
<sequence length="309" mass="34183">MLIKPEIGSSHNTGNHYSFFKYALSATSAAVLASLMLQNPEERRARSEEIEQPKLVAELVTGMKFPLTLEMPPFQVTPYQGQRAGYVYKMGPKGVGYYPDAHRGGNKYVNVDTESKQQHLIGIGMRCMLQKCEFALAQAYAIGLYIDESFLEDASQGQTKHLDSRPLEDPRVRKTLRLVMAREVKGPHIAKGFDRTLINVLRKLTNSKKSPGKDALKKFTSIFSNCGTLQQNDDVMLYMPGDGSLTIFIRGESRGRIDSQLLCDAIMEMYIGSKPVGPLIRSNFIAGYAMAAKDGLANVQQPPGSVPCP</sequence>
<gene>
    <name evidence="2" type="ORF">HPHI1048_LOCUS11718</name>
</gene>
<dbReference type="PANTHER" id="PTHR47698">
    <property type="entry name" value="FATTY-ACID-BINDING PROTEIN 3, CHLOROPLASTIC"/>
    <property type="match status" value="1"/>
</dbReference>
<organism evidence="2">
    <name type="scientific">Hanusia phi</name>
    <dbReference type="NCBI Taxonomy" id="3032"/>
    <lineage>
        <taxon>Eukaryota</taxon>
        <taxon>Cryptophyceae</taxon>
        <taxon>Pyrenomonadales</taxon>
        <taxon>Geminigeraceae</taxon>
        <taxon>Hanusia</taxon>
    </lineage>
</organism>
<dbReference type="InterPro" id="IPR016088">
    <property type="entry name" value="Chalcone_isomerase_3-sand"/>
</dbReference>
<evidence type="ECO:0000259" key="1">
    <source>
        <dbReference type="Pfam" id="PF16035"/>
    </source>
</evidence>
<dbReference type="AlphaFoldDB" id="A0A7S0EJQ9"/>
<name>A0A7S0EJQ9_9CRYP</name>
<feature type="domain" description="Chalcone isomerase" evidence="1">
    <location>
        <begin position="168"/>
        <end position="284"/>
    </location>
</feature>
<dbReference type="Pfam" id="PF16035">
    <property type="entry name" value="Chalcone_2"/>
    <property type="match status" value="1"/>
</dbReference>
<dbReference type="EMBL" id="HBEO01017235">
    <property type="protein sequence ID" value="CAD8486427.1"/>
    <property type="molecule type" value="Transcribed_RNA"/>
</dbReference>
<evidence type="ECO:0000313" key="2">
    <source>
        <dbReference type="EMBL" id="CAD8486427.1"/>
    </source>
</evidence>
<accession>A0A7S0EJQ9</accession>
<dbReference type="GO" id="GO:0016872">
    <property type="term" value="F:intramolecular lyase activity"/>
    <property type="evidence" value="ECO:0007669"/>
    <property type="project" value="InterPro"/>
</dbReference>
<dbReference type="SUPFAM" id="SSF54626">
    <property type="entry name" value="Chalcone isomerase"/>
    <property type="match status" value="1"/>
</dbReference>
<dbReference type="InterPro" id="IPR016087">
    <property type="entry name" value="Chalcone_isomerase"/>
</dbReference>